<dbReference type="InterPro" id="IPR002018">
    <property type="entry name" value="CarbesteraseB"/>
</dbReference>
<accession>A0ABR3RCC7</accession>
<dbReference type="PANTHER" id="PTHR11559">
    <property type="entry name" value="CARBOXYLESTERASE"/>
    <property type="match status" value="1"/>
</dbReference>
<evidence type="ECO:0000259" key="5">
    <source>
        <dbReference type="Pfam" id="PF00135"/>
    </source>
</evidence>
<protein>
    <recommendedName>
        <fullName evidence="4">Carboxylic ester hydrolase</fullName>
        <ecNumber evidence="4">3.1.1.-</ecNumber>
    </recommendedName>
</protein>
<evidence type="ECO:0000313" key="6">
    <source>
        <dbReference type="EMBL" id="KAL1601873.1"/>
    </source>
</evidence>
<evidence type="ECO:0000256" key="2">
    <source>
        <dbReference type="ARBA" id="ARBA00010515"/>
    </source>
</evidence>
<feature type="domain" description="Carboxylesterase type B" evidence="5">
    <location>
        <begin position="46"/>
        <end position="540"/>
    </location>
</feature>
<dbReference type="Proteomes" id="UP001521222">
    <property type="component" value="Unassembled WGS sequence"/>
</dbReference>
<comment type="similarity">
    <text evidence="2">Belongs to the 'GDXG' lipolytic enzyme family.</text>
</comment>
<dbReference type="EC" id="3.1.1.-" evidence="4"/>
<proteinExistence type="inferred from homology"/>
<dbReference type="Gene3D" id="3.40.50.1820">
    <property type="entry name" value="alpha/beta hydrolase"/>
    <property type="match status" value="1"/>
</dbReference>
<dbReference type="EMBL" id="JAKIXB020000015">
    <property type="protein sequence ID" value="KAL1601873.1"/>
    <property type="molecule type" value="Genomic_DNA"/>
</dbReference>
<keyword evidence="3 4" id="KW-0378">Hydrolase</keyword>
<evidence type="ECO:0000256" key="1">
    <source>
        <dbReference type="ARBA" id="ARBA00005964"/>
    </source>
</evidence>
<comment type="similarity">
    <text evidence="1 4">Belongs to the type-B carboxylesterase/lipase family.</text>
</comment>
<organism evidence="6 7">
    <name type="scientific">Nothophoma quercina</name>
    <dbReference type="NCBI Taxonomy" id="749835"/>
    <lineage>
        <taxon>Eukaryota</taxon>
        <taxon>Fungi</taxon>
        <taxon>Dikarya</taxon>
        <taxon>Ascomycota</taxon>
        <taxon>Pezizomycotina</taxon>
        <taxon>Dothideomycetes</taxon>
        <taxon>Pleosporomycetidae</taxon>
        <taxon>Pleosporales</taxon>
        <taxon>Pleosporineae</taxon>
        <taxon>Didymellaceae</taxon>
        <taxon>Nothophoma</taxon>
    </lineage>
</organism>
<dbReference type="InterPro" id="IPR002168">
    <property type="entry name" value="Lipase_GDXG_HIS_AS"/>
</dbReference>
<dbReference type="SUPFAM" id="SSF53474">
    <property type="entry name" value="alpha/beta-Hydrolases"/>
    <property type="match status" value="1"/>
</dbReference>
<dbReference type="Pfam" id="PF00135">
    <property type="entry name" value="COesterase"/>
    <property type="match status" value="1"/>
</dbReference>
<gene>
    <name evidence="6" type="ORF">SLS59_005038</name>
</gene>
<comment type="caution">
    <text evidence="6">The sequence shown here is derived from an EMBL/GenBank/DDBJ whole genome shotgun (WGS) entry which is preliminary data.</text>
</comment>
<dbReference type="PROSITE" id="PS01173">
    <property type="entry name" value="LIPASE_GDXG_HIS"/>
    <property type="match status" value="1"/>
</dbReference>
<evidence type="ECO:0000256" key="3">
    <source>
        <dbReference type="ARBA" id="ARBA00022801"/>
    </source>
</evidence>
<keyword evidence="7" id="KW-1185">Reference proteome</keyword>
<dbReference type="InterPro" id="IPR029058">
    <property type="entry name" value="AB_hydrolase_fold"/>
</dbReference>
<dbReference type="InterPro" id="IPR050309">
    <property type="entry name" value="Type-B_Carboxylest/Lipase"/>
</dbReference>
<dbReference type="InterPro" id="IPR019826">
    <property type="entry name" value="Carboxylesterase_B_AS"/>
</dbReference>
<name>A0ABR3RCC7_9PLEO</name>
<dbReference type="PROSITE" id="PS00122">
    <property type="entry name" value="CARBOXYLESTERASE_B_1"/>
    <property type="match status" value="1"/>
</dbReference>
<evidence type="ECO:0000256" key="4">
    <source>
        <dbReference type="RuleBase" id="RU361235"/>
    </source>
</evidence>
<reference evidence="6 7" key="1">
    <citation type="submission" date="2024-02" db="EMBL/GenBank/DDBJ databases">
        <title>De novo assembly and annotation of 12 fungi associated with fruit tree decline syndrome in Ontario, Canada.</title>
        <authorList>
            <person name="Sulman M."/>
            <person name="Ellouze W."/>
            <person name="Ilyukhin E."/>
        </authorList>
    </citation>
    <scope>NUCLEOTIDE SEQUENCE [LARGE SCALE GENOMIC DNA]</scope>
    <source>
        <strain evidence="6 7">M97-236</strain>
    </source>
</reference>
<sequence>MLVSQCLESLLQSSVLHLDIMGLTIVAQRCLTAFAVLAGAGSASTVTLPGYGSFTGTTVSQYLTKRPLPATVDAWLGIDYATQPVGDLRFAPVGPPAPFSGTKNATQYGYSCVQDASMVPYPQDEACLSLNVFRPQNVSSSAKLPVFIWIHGGGFVSGSARSFDGPAFVANSEEPLIVVNLNYRVNSLGFLPSPVFDRLGLLNLGLLDQQLAFEFVQQHISAFGGDPRRVTIGGRSAGAHSVGIHLFHNYNKTKGASPLFSQAILQSGSVTARAFPNASYPLYQRQFAQYLQLTGCSGVANGTDDKVIGCLRAANITLIQEASNLLFSDSEYNITWPFQPARGGPLLEEAGSTAGVNEQFFHIPTITTNVRDEAKYYSPGDLDTNQEFLDFFKNLIPDLSAQDVADLEALYPDPTNDINGDWSPYAHSPNSTQYDRISAALTDYMYACAGQETAVRMSSAGVPVYKMHWTVNNTFPAWKGIPHTSDTKYTWAEGNGTGGVQYPEVGKQLNTYFSDFVVYGDPSAGNRTELPKWPKYVDDIAEGKPGLQLRFEAFGNTRVEGDAIRRKQCEWWRDPERAARLEK</sequence>
<evidence type="ECO:0000313" key="7">
    <source>
        <dbReference type="Proteomes" id="UP001521222"/>
    </source>
</evidence>